<evidence type="ECO:0000256" key="3">
    <source>
        <dbReference type="ARBA" id="ARBA00014962"/>
    </source>
</evidence>
<organism evidence="12 13">
    <name type="scientific">Blattabacterium punctulatus CPU2</name>
    <dbReference type="NCBI Taxonomy" id="1457032"/>
    <lineage>
        <taxon>Bacteria</taxon>
        <taxon>Pseudomonadati</taxon>
        <taxon>Bacteroidota</taxon>
        <taxon>Flavobacteriia</taxon>
        <taxon>Flavobacteriales</taxon>
        <taxon>Blattabacteriaceae</taxon>
        <taxon>Blattabacterium</taxon>
    </lineage>
</organism>
<comment type="similarity">
    <text evidence="2">Belongs to the YajC family.</text>
</comment>
<dbReference type="SMART" id="SM01323">
    <property type="entry name" value="YajC"/>
    <property type="match status" value="1"/>
</dbReference>
<evidence type="ECO:0000256" key="9">
    <source>
        <dbReference type="ARBA" id="ARBA00023010"/>
    </source>
</evidence>
<evidence type="ECO:0000256" key="7">
    <source>
        <dbReference type="ARBA" id="ARBA00022927"/>
    </source>
</evidence>
<dbReference type="GO" id="GO:0015031">
    <property type="term" value="P:protein transport"/>
    <property type="evidence" value="ECO:0007669"/>
    <property type="project" value="UniProtKB-KW"/>
</dbReference>
<evidence type="ECO:0000256" key="11">
    <source>
        <dbReference type="SAM" id="Phobius"/>
    </source>
</evidence>
<evidence type="ECO:0000313" key="12">
    <source>
        <dbReference type="EMBL" id="BBA17908.1"/>
    </source>
</evidence>
<evidence type="ECO:0000256" key="2">
    <source>
        <dbReference type="ARBA" id="ARBA00006742"/>
    </source>
</evidence>
<reference evidence="12 13" key="1">
    <citation type="submission" date="2014-06" db="EMBL/GenBank/DDBJ databases">
        <title>Genome sequence of the intracellular symbiont Blattabacterium cuenoti, strain CPU2 from the wood feeding cockroach Cryptocercus punctulatus.</title>
        <authorList>
            <person name="Kinjo Y."/>
            <person name="Ohkuma M."/>
            <person name="Tokuda G."/>
        </authorList>
    </citation>
    <scope>NUCLEOTIDE SEQUENCE [LARGE SCALE GENOMIC DNA]</scope>
    <source>
        <strain evidence="12 13">CPU2</strain>
    </source>
</reference>
<comment type="subcellular location">
    <subcellularLocation>
        <location evidence="1">Cell membrane</location>
        <topology evidence="1">Single-pass membrane protein</topology>
    </subcellularLocation>
</comment>
<evidence type="ECO:0000256" key="6">
    <source>
        <dbReference type="ARBA" id="ARBA00022692"/>
    </source>
</evidence>
<feature type="transmembrane region" description="Helical" evidence="11">
    <location>
        <begin position="12"/>
        <end position="31"/>
    </location>
</feature>
<sequence length="123" mass="14875">MLNFMFSILQNSITNTIWMFVLIFIVFYFFMIRPQIRKQKIEKKFQENLRKGIYIVTNSGLHGKIIEITNHFCILETITGKIKFEKNSISKELTQLRYENLLKKNKNHNNKKEIEFKENIKKK</sequence>
<keyword evidence="10 11" id="KW-0472">Membrane</keyword>
<proteinExistence type="inferred from homology"/>
<keyword evidence="8 11" id="KW-1133">Transmembrane helix</keyword>
<dbReference type="Pfam" id="PF02699">
    <property type="entry name" value="YajC"/>
    <property type="match status" value="1"/>
</dbReference>
<evidence type="ECO:0000313" key="13">
    <source>
        <dbReference type="Proteomes" id="UP000262607"/>
    </source>
</evidence>
<gene>
    <name evidence="12" type="primary">yacJ</name>
    <name evidence="12" type="ORF">CPU2_416</name>
</gene>
<dbReference type="PRINTS" id="PR01853">
    <property type="entry name" value="YAJCTRNLCASE"/>
</dbReference>
<name>A0AAD1CM99_9FLAO</name>
<evidence type="ECO:0000256" key="5">
    <source>
        <dbReference type="ARBA" id="ARBA00022475"/>
    </source>
</evidence>
<evidence type="ECO:0000256" key="8">
    <source>
        <dbReference type="ARBA" id="ARBA00022989"/>
    </source>
</evidence>
<dbReference type="PANTHER" id="PTHR33909">
    <property type="entry name" value="SEC TRANSLOCON ACCESSORY COMPLEX SUBUNIT YAJC"/>
    <property type="match status" value="1"/>
</dbReference>
<accession>A0AAD1CM99</accession>
<dbReference type="InterPro" id="IPR003849">
    <property type="entry name" value="Preprotein_translocase_YajC"/>
</dbReference>
<protein>
    <recommendedName>
        <fullName evidence="3">Sec translocon accessory complex subunit YajC</fullName>
    </recommendedName>
</protein>
<evidence type="ECO:0000256" key="10">
    <source>
        <dbReference type="ARBA" id="ARBA00023136"/>
    </source>
</evidence>
<dbReference type="NCBIfam" id="TIGR00739">
    <property type="entry name" value="yajC"/>
    <property type="match status" value="1"/>
</dbReference>
<dbReference type="EMBL" id="AP014610">
    <property type="protein sequence ID" value="BBA17908.1"/>
    <property type="molecule type" value="Genomic_DNA"/>
</dbReference>
<evidence type="ECO:0000256" key="1">
    <source>
        <dbReference type="ARBA" id="ARBA00004162"/>
    </source>
</evidence>
<dbReference type="AlphaFoldDB" id="A0AAD1CM99"/>
<keyword evidence="9" id="KW-0811">Translocation</keyword>
<dbReference type="GO" id="GO:0005886">
    <property type="term" value="C:plasma membrane"/>
    <property type="evidence" value="ECO:0007669"/>
    <property type="project" value="UniProtKB-SubCell"/>
</dbReference>
<dbReference type="PANTHER" id="PTHR33909:SF1">
    <property type="entry name" value="SEC TRANSLOCON ACCESSORY COMPLEX SUBUNIT YAJC"/>
    <property type="match status" value="1"/>
</dbReference>
<keyword evidence="7" id="KW-0653">Protein transport</keyword>
<evidence type="ECO:0000256" key="4">
    <source>
        <dbReference type="ARBA" id="ARBA00022448"/>
    </source>
</evidence>
<keyword evidence="5" id="KW-1003">Cell membrane</keyword>
<keyword evidence="6 11" id="KW-0812">Transmembrane</keyword>
<dbReference type="Proteomes" id="UP000262607">
    <property type="component" value="Chromosome"/>
</dbReference>
<keyword evidence="4" id="KW-0813">Transport</keyword>